<dbReference type="EMBL" id="MFAU01000027">
    <property type="protein sequence ID" value="OGD84226.1"/>
    <property type="molecule type" value="Genomic_DNA"/>
</dbReference>
<dbReference type="GO" id="GO:0012505">
    <property type="term" value="C:endomembrane system"/>
    <property type="evidence" value="ECO:0007669"/>
    <property type="project" value="UniProtKB-SubCell"/>
</dbReference>
<accession>A0A1F5FX80</accession>
<protein>
    <recommendedName>
        <fullName evidence="8">VIT family protein</fullName>
    </recommendedName>
</protein>
<reference evidence="6 7" key="1">
    <citation type="journal article" date="2016" name="Nat. Commun.">
        <title>Thousands of microbial genomes shed light on interconnected biogeochemical processes in an aquifer system.</title>
        <authorList>
            <person name="Anantharaman K."/>
            <person name="Brown C.T."/>
            <person name="Hug L.A."/>
            <person name="Sharon I."/>
            <person name="Castelle C.J."/>
            <person name="Probst A.J."/>
            <person name="Thomas B.C."/>
            <person name="Singh A."/>
            <person name="Wilkins M.J."/>
            <person name="Karaoz U."/>
            <person name="Brodie E.L."/>
            <person name="Williams K.H."/>
            <person name="Hubbard S.S."/>
            <person name="Banfield J.F."/>
        </authorList>
    </citation>
    <scope>NUCLEOTIDE SEQUENCE [LARGE SCALE GENOMIC DNA]</scope>
</reference>
<dbReference type="GO" id="GO:0030026">
    <property type="term" value="P:intracellular manganese ion homeostasis"/>
    <property type="evidence" value="ECO:0007669"/>
    <property type="project" value="InterPro"/>
</dbReference>
<dbReference type="Proteomes" id="UP000179252">
    <property type="component" value="Unassembled WGS sequence"/>
</dbReference>
<organism evidence="6 7">
    <name type="scientific">Candidatus Curtissbacteria bacterium RBG_13_40_7</name>
    <dbReference type="NCBI Taxonomy" id="1797706"/>
    <lineage>
        <taxon>Bacteria</taxon>
        <taxon>Candidatus Curtissiibacteriota</taxon>
    </lineage>
</organism>
<name>A0A1F5FX80_9BACT</name>
<dbReference type="Pfam" id="PF01988">
    <property type="entry name" value="VIT1"/>
    <property type="match status" value="1"/>
</dbReference>
<dbReference type="GO" id="GO:0005384">
    <property type="term" value="F:manganese ion transmembrane transporter activity"/>
    <property type="evidence" value="ECO:0007669"/>
    <property type="project" value="InterPro"/>
</dbReference>
<dbReference type="InterPro" id="IPR008217">
    <property type="entry name" value="Ccc1_fam"/>
</dbReference>
<keyword evidence="4 5" id="KW-0472">Membrane</keyword>
<feature type="transmembrane region" description="Helical" evidence="5">
    <location>
        <begin position="109"/>
        <end position="127"/>
    </location>
</feature>
<keyword evidence="3 5" id="KW-1133">Transmembrane helix</keyword>
<evidence type="ECO:0008006" key="8">
    <source>
        <dbReference type="Google" id="ProtNLM"/>
    </source>
</evidence>
<comment type="caution">
    <text evidence="6">The sequence shown here is derived from an EMBL/GenBank/DDBJ whole genome shotgun (WGS) entry which is preliminary data.</text>
</comment>
<dbReference type="AlphaFoldDB" id="A0A1F5FX80"/>
<evidence type="ECO:0000256" key="3">
    <source>
        <dbReference type="ARBA" id="ARBA00022989"/>
    </source>
</evidence>
<feature type="transmembrane region" description="Helical" evidence="5">
    <location>
        <begin position="139"/>
        <end position="161"/>
    </location>
</feature>
<sequence length="164" mass="17799">MKLLKKEYLRSIIFGVEDSLVSTTGLVAGISVGSNNKDFVLLAGVVAVSIEAVSMGASEYLSDDAVEELEKIKRYREKPLYSGFFMFASYFFAGLIPLLPFLLNSHPKSLVYSVTSALVGLWVLGFMKGKILHTPPFKGGLKILIIGGLASLLGLVIGFLFNVF</sequence>
<keyword evidence="2 5" id="KW-0812">Transmembrane</keyword>
<dbReference type="PANTHER" id="PTHR31851">
    <property type="entry name" value="FE(2+)/MN(2+) TRANSPORTER PCL1"/>
    <property type="match status" value="1"/>
</dbReference>
<evidence type="ECO:0000256" key="1">
    <source>
        <dbReference type="ARBA" id="ARBA00004127"/>
    </source>
</evidence>
<evidence type="ECO:0000256" key="2">
    <source>
        <dbReference type="ARBA" id="ARBA00022692"/>
    </source>
</evidence>
<proteinExistence type="predicted"/>
<evidence type="ECO:0000256" key="4">
    <source>
        <dbReference type="ARBA" id="ARBA00023136"/>
    </source>
</evidence>
<feature type="transmembrane region" description="Helical" evidence="5">
    <location>
        <begin position="81"/>
        <end position="103"/>
    </location>
</feature>
<gene>
    <name evidence="6" type="ORF">A2165_03630</name>
</gene>
<evidence type="ECO:0000256" key="5">
    <source>
        <dbReference type="SAM" id="Phobius"/>
    </source>
</evidence>
<evidence type="ECO:0000313" key="6">
    <source>
        <dbReference type="EMBL" id="OGD84226.1"/>
    </source>
</evidence>
<comment type="subcellular location">
    <subcellularLocation>
        <location evidence="1">Endomembrane system</location>
        <topology evidence="1">Multi-pass membrane protein</topology>
    </subcellularLocation>
</comment>
<dbReference type="CDD" id="cd01059">
    <property type="entry name" value="CCC1_like"/>
    <property type="match status" value="1"/>
</dbReference>
<evidence type="ECO:0000313" key="7">
    <source>
        <dbReference type="Proteomes" id="UP000179252"/>
    </source>
</evidence>